<dbReference type="AlphaFoldDB" id="A0A370TH65"/>
<evidence type="ECO:0000313" key="3">
    <source>
        <dbReference type="Proteomes" id="UP000254866"/>
    </source>
</evidence>
<dbReference type="GeneID" id="43600510"/>
<gene>
    <name evidence="2" type="ORF">BP5553_07661</name>
</gene>
<sequence>MAATKQLRIGVFIPASVQLLDLSGIDLFDMITPEYLKLCGLPPPLISLGVPSTIHYISVPEKGSHVELTAKVVLQVSRTIDDPDVQPGMLDIVLVPGPEPGTIFETKVLEYLRGHAEWKGENGQTTDILSVCTGCSMLGQAGILKGKHASGPRALVPRLRKEFPETSWDDSKRWVQDGNVWTSGGITNGQEMVAAYLRYNFPGPTTEAVLSMADVGEKGLDYGKSVARVQLGWLWWILKALTVGGGKQKKL</sequence>
<dbReference type="OrthoDB" id="543156at2759"/>
<dbReference type="RefSeq" id="XP_031867515.1">
    <property type="nucleotide sequence ID" value="XM_032016284.1"/>
</dbReference>
<accession>A0A370TH65</accession>
<dbReference type="InterPro" id="IPR002818">
    <property type="entry name" value="DJ-1/PfpI"/>
</dbReference>
<dbReference type="Pfam" id="PF01965">
    <property type="entry name" value="DJ-1_PfpI"/>
    <property type="match status" value="1"/>
</dbReference>
<dbReference type="Gene3D" id="3.40.50.880">
    <property type="match status" value="1"/>
</dbReference>
<dbReference type="SUPFAM" id="SSF52317">
    <property type="entry name" value="Class I glutamine amidotransferase-like"/>
    <property type="match status" value="1"/>
</dbReference>
<evidence type="ECO:0000313" key="2">
    <source>
        <dbReference type="EMBL" id="RDL34533.1"/>
    </source>
</evidence>
<comment type="caution">
    <text evidence="2">The sequence shown here is derived from an EMBL/GenBank/DDBJ whole genome shotgun (WGS) entry which is preliminary data.</text>
</comment>
<protein>
    <submittedName>
        <fullName evidence="2">PfpI endopeptidase-like protein</fullName>
    </submittedName>
</protein>
<dbReference type="PANTHER" id="PTHR43130">
    <property type="entry name" value="ARAC-FAMILY TRANSCRIPTIONAL REGULATOR"/>
    <property type="match status" value="1"/>
</dbReference>
<evidence type="ECO:0000259" key="1">
    <source>
        <dbReference type="Pfam" id="PF01965"/>
    </source>
</evidence>
<proteinExistence type="predicted"/>
<feature type="domain" description="DJ-1/PfpI" evidence="1">
    <location>
        <begin position="63"/>
        <end position="197"/>
    </location>
</feature>
<dbReference type="EMBL" id="NPIC01000007">
    <property type="protein sequence ID" value="RDL34533.1"/>
    <property type="molecule type" value="Genomic_DNA"/>
</dbReference>
<keyword evidence="3" id="KW-1185">Reference proteome</keyword>
<dbReference type="Proteomes" id="UP000254866">
    <property type="component" value="Unassembled WGS sequence"/>
</dbReference>
<reference evidence="2 3" key="1">
    <citation type="journal article" date="2018" name="IMA Fungus">
        <title>IMA Genome-F 9: Draft genome sequence of Annulohypoxylon stygium, Aspergillus mulundensis, Berkeleyomyces basicola (syn. Thielaviopsis basicola), Ceratocystis smalleyi, two Cercospora beticola strains, Coleophoma cylindrospora, Fusarium fracticaudum, Phialophora cf. hyalina, and Morchella septimelata.</title>
        <authorList>
            <person name="Wingfield B.D."/>
            <person name="Bills G.F."/>
            <person name="Dong Y."/>
            <person name="Huang W."/>
            <person name="Nel W.J."/>
            <person name="Swalarsk-Parry B.S."/>
            <person name="Vaghefi N."/>
            <person name="Wilken P.M."/>
            <person name="An Z."/>
            <person name="de Beer Z.W."/>
            <person name="De Vos L."/>
            <person name="Chen L."/>
            <person name="Duong T.A."/>
            <person name="Gao Y."/>
            <person name="Hammerbacher A."/>
            <person name="Kikkert J.R."/>
            <person name="Li Y."/>
            <person name="Li H."/>
            <person name="Li K."/>
            <person name="Li Q."/>
            <person name="Liu X."/>
            <person name="Ma X."/>
            <person name="Naidoo K."/>
            <person name="Pethybridge S.J."/>
            <person name="Sun J."/>
            <person name="Steenkamp E.T."/>
            <person name="van der Nest M.A."/>
            <person name="van Wyk S."/>
            <person name="Wingfield M.J."/>
            <person name="Xiong C."/>
            <person name="Yue Q."/>
            <person name="Zhang X."/>
        </authorList>
    </citation>
    <scope>NUCLEOTIDE SEQUENCE [LARGE SCALE GENOMIC DNA]</scope>
    <source>
        <strain evidence="2 3">BP 5553</strain>
    </source>
</reference>
<dbReference type="InterPro" id="IPR052158">
    <property type="entry name" value="INH-QAR"/>
</dbReference>
<dbReference type="InterPro" id="IPR029062">
    <property type="entry name" value="Class_I_gatase-like"/>
</dbReference>
<organism evidence="2 3">
    <name type="scientific">Venustampulla echinocandica</name>
    <dbReference type="NCBI Taxonomy" id="2656787"/>
    <lineage>
        <taxon>Eukaryota</taxon>
        <taxon>Fungi</taxon>
        <taxon>Dikarya</taxon>
        <taxon>Ascomycota</taxon>
        <taxon>Pezizomycotina</taxon>
        <taxon>Leotiomycetes</taxon>
        <taxon>Helotiales</taxon>
        <taxon>Pleuroascaceae</taxon>
        <taxon>Venustampulla</taxon>
    </lineage>
</organism>
<name>A0A370TH65_9HELO</name>
<dbReference type="PANTHER" id="PTHR43130:SF7">
    <property type="entry name" value="DJ-1_PFPI DOMAIN-CONTAINING PROTEIN"/>
    <property type="match status" value="1"/>
</dbReference>